<gene>
    <name evidence="2" type="ORF">SAMN05443432_101469</name>
</gene>
<protein>
    <submittedName>
        <fullName evidence="2">Uncharacterized protein</fullName>
    </submittedName>
</protein>
<evidence type="ECO:0000313" key="3">
    <source>
        <dbReference type="Proteomes" id="UP000322545"/>
    </source>
</evidence>
<proteinExistence type="predicted"/>
<feature type="chain" id="PRO_5012793924" evidence="1">
    <location>
        <begin position="27"/>
        <end position="168"/>
    </location>
</feature>
<dbReference type="EMBL" id="FRCB01000001">
    <property type="protein sequence ID" value="SHL42640.1"/>
    <property type="molecule type" value="Genomic_DNA"/>
</dbReference>
<name>A0A1M7AIP3_9RHOB</name>
<dbReference type="AlphaFoldDB" id="A0A1M7AIP3"/>
<organism evidence="2 3">
    <name type="scientific">Roseovarius litoreus</name>
    <dbReference type="NCBI Taxonomy" id="1155722"/>
    <lineage>
        <taxon>Bacteria</taxon>
        <taxon>Pseudomonadati</taxon>
        <taxon>Pseudomonadota</taxon>
        <taxon>Alphaproteobacteria</taxon>
        <taxon>Rhodobacterales</taxon>
        <taxon>Roseobacteraceae</taxon>
        <taxon>Roseovarius</taxon>
    </lineage>
</organism>
<evidence type="ECO:0000256" key="1">
    <source>
        <dbReference type="SAM" id="SignalP"/>
    </source>
</evidence>
<feature type="signal peptide" evidence="1">
    <location>
        <begin position="1"/>
        <end position="26"/>
    </location>
</feature>
<sequence>MTPNLPRRSSTALAIALAVASTAVCAQDLEYLGEVEGWDVMVDPSLGYGCLIQAEYNDGSVVRIGFDRNEGAGYVTAFNDAWGDIEEGEVYPILFDLDGAEYEGEATGIYLAGVPGADIYFDNPEFLWDIAAKYTMTLYNAYGEVMAIDLSGTMVGLEAVIECQKELG</sequence>
<accession>A0A1M7AIP3</accession>
<dbReference type="RefSeq" id="WP_149778032.1">
    <property type="nucleotide sequence ID" value="NZ_FRCB01000001.1"/>
</dbReference>
<keyword evidence="1" id="KW-0732">Signal</keyword>
<keyword evidence="3" id="KW-1185">Reference proteome</keyword>
<reference evidence="2 3" key="1">
    <citation type="submission" date="2016-11" db="EMBL/GenBank/DDBJ databases">
        <authorList>
            <person name="Varghese N."/>
            <person name="Submissions S."/>
        </authorList>
    </citation>
    <scope>NUCLEOTIDE SEQUENCE [LARGE SCALE GENOMIC DNA]</scope>
    <source>
        <strain evidence="2 3">DSM 28249</strain>
    </source>
</reference>
<evidence type="ECO:0000313" key="2">
    <source>
        <dbReference type="EMBL" id="SHL42640.1"/>
    </source>
</evidence>
<dbReference type="Proteomes" id="UP000322545">
    <property type="component" value="Unassembled WGS sequence"/>
</dbReference>